<dbReference type="InterPro" id="IPR005471">
    <property type="entry name" value="Tscrpt_reg_IclR_N"/>
</dbReference>
<dbReference type="RefSeq" id="WP_179541603.1">
    <property type="nucleotide sequence ID" value="NZ_BAAALL010000002.1"/>
</dbReference>
<feature type="domain" description="IclR-ED" evidence="6">
    <location>
        <begin position="82"/>
        <end position="264"/>
    </location>
</feature>
<dbReference type="GO" id="GO:0045892">
    <property type="term" value="P:negative regulation of DNA-templated transcription"/>
    <property type="evidence" value="ECO:0007669"/>
    <property type="project" value="TreeGrafter"/>
</dbReference>
<evidence type="ECO:0000259" key="6">
    <source>
        <dbReference type="PROSITE" id="PS51078"/>
    </source>
</evidence>
<evidence type="ECO:0000259" key="5">
    <source>
        <dbReference type="PROSITE" id="PS51077"/>
    </source>
</evidence>
<evidence type="ECO:0000256" key="4">
    <source>
        <dbReference type="SAM" id="MobiDB-lite"/>
    </source>
</evidence>
<dbReference type="InterPro" id="IPR050707">
    <property type="entry name" value="HTH_MetabolicPath_Reg"/>
</dbReference>
<dbReference type="SUPFAM" id="SSF46785">
    <property type="entry name" value="Winged helix' DNA-binding domain"/>
    <property type="match status" value="1"/>
</dbReference>
<dbReference type="PANTHER" id="PTHR30136:SF24">
    <property type="entry name" value="HTH-TYPE TRANSCRIPTIONAL REPRESSOR ALLR"/>
    <property type="match status" value="1"/>
</dbReference>
<dbReference type="SUPFAM" id="SSF55781">
    <property type="entry name" value="GAF domain-like"/>
    <property type="match status" value="1"/>
</dbReference>
<organism evidence="7 8">
    <name type="scientific">Nesterenkonia xinjiangensis</name>
    <dbReference type="NCBI Taxonomy" id="225327"/>
    <lineage>
        <taxon>Bacteria</taxon>
        <taxon>Bacillati</taxon>
        <taxon>Actinomycetota</taxon>
        <taxon>Actinomycetes</taxon>
        <taxon>Micrococcales</taxon>
        <taxon>Micrococcaceae</taxon>
        <taxon>Nesterenkonia</taxon>
    </lineage>
</organism>
<dbReference type="InterPro" id="IPR014757">
    <property type="entry name" value="Tscrpt_reg_IclR_C"/>
</dbReference>
<dbReference type="PROSITE" id="PS51077">
    <property type="entry name" value="HTH_ICLR"/>
    <property type="match status" value="1"/>
</dbReference>
<sequence>MDTESAATSTNGKAESGAPVRSVDRALTVLTILAREGEASLSQMARELRVHKSTVGRLTEVLVRHDLVEPPEGAGGYRLGVGCLRLAGATTARLDLTVEAQPVCDELSAEIGETTNVAITREGVAINVCQSEADTAVAMRNWIGQHTALHATSNGKVLLAHLPEKSLTAVLDAGLEPFTAHTLTRPAELTEELQRIRSRGWAYAVEEFEEGLNAVAAPVFDHSGAVVAGISVAGPSYRLPTDRLPDVREPVIRAADALSRRLGHVGRAQS</sequence>
<keyword evidence="2 7" id="KW-0238">DNA-binding</keyword>
<keyword evidence="8" id="KW-1185">Reference proteome</keyword>
<dbReference type="InterPro" id="IPR029016">
    <property type="entry name" value="GAF-like_dom_sf"/>
</dbReference>
<dbReference type="AlphaFoldDB" id="A0A7Z0K920"/>
<gene>
    <name evidence="7" type="ORF">HNR09_001642</name>
</gene>
<evidence type="ECO:0000313" key="8">
    <source>
        <dbReference type="Proteomes" id="UP000535437"/>
    </source>
</evidence>
<dbReference type="PROSITE" id="PS51078">
    <property type="entry name" value="ICLR_ED"/>
    <property type="match status" value="1"/>
</dbReference>
<protein>
    <submittedName>
        <fullName evidence="7">DNA-binding IclR family transcriptional regulator</fullName>
    </submittedName>
</protein>
<dbReference type="Proteomes" id="UP000535437">
    <property type="component" value="Unassembled WGS sequence"/>
</dbReference>
<keyword evidence="3" id="KW-0804">Transcription</keyword>
<name>A0A7Z0K920_9MICC</name>
<evidence type="ECO:0000256" key="2">
    <source>
        <dbReference type="ARBA" id="ARBA00023125"/>
    </source>
</evidence>
<dbReference type="GO" id="GO:0003677">
    <property type="term" value="F:DNA binding"/>
    <property type="evidence" value="ECO:0007669"/>
    <property type="project" value="UniProtKB-KW"/>
</dbReference>
<dbReference type="EMBL" id="JACCFY010000001">
    <property type="protein sequence ID" value="NYJ78231.1"/>
    <property type="molecule type" value="Genomic_DNA"/>
</dbReference>
<evidence type="ECO:0000313" key="7">
    <source>
        <dbReference type="EMBL" id="NYJ78231.1"/>
    </source>
</evidence>
<feature type="domain" description="HTH iclR-type" evidence="5">
    <location>
        <begin position="20"/>
        <end position="81"/>
    </location>
</feature>
<dbReference type="Gene3D" id="3.30.450.40">
    <property type="match status" value="1"/>
</dbReference>
<dbReference type="InterPro" id="IPR036388">
    <property type="entry name" value="WH-like_DNA-bd_sf"/>
</dbReference>
<dbReference type="PANTHER" id="PTHR30136">
    <property type="entry name" value="HELIX-TURN-HELIX TRANSCRIPTIONAL REGULATOR, ICLR FAMILY"/>
    <property type="match status" value="1"/>
</dbReference>
<dbReference type="Gene3D" id="1.10.10.10">
    <property type="entry name" value="Winged helix-like DNA-binding domain superfamily/Winged helix DNA-binding domain"/>
    <property type="match status" value="1"/>
</dbReference>
<evidence type="ECO:0000256" key="1">
    <source>
        <dbReference type="ARBA" id="ARBA00023015"/>
    </source>
</evidence>
<dbReference type="InterPro" id="IPR036390">
    <property type="entry name" value="WH_DNA-bd_sf"/>
</dbReference>
<feature type="region of interest" description="Disordered" evidence="4">
    <location>
        <begin position="1"/>
        <end position="20"/>
    </location>
</feature>
<dbReference type="Pfam" id="PF09339">
    <property type="entry name" value="HTH_IclR"/>
    <property type="match status" value="1"/>
</dbReference>
<dbReference type="Pfam" id="PF01614">
    <property type="entry name" value="IclR_C"/>
    <property type="match status" value="1"/>
</dbReference>
<proteinExistence type="predicted"/>
<comment type="caution">
    <text evidence="7">The sequence shown here is derived from an EMBL/GenBank/DDBJ whole genome shotgun (WGS) entry which is preliminary data.</text>
</comment>
<accession>A0A7Z0K920</accession>
<dbReference type="GO" id="GO:0003700">
    <property type="term" value="F:DNA-binding transcription factor activity"/>
    <property type="evidence" value="ECO:0007669"/>
    <property type="project" value="TreeGrafter"/>
</dbReference>
<keyword evidence="1" id="KW-0805">Transcription regulation</keyword>
<evidence type="ECO:0000256" key="3">
    <source>
        <dbReference type="ARBA" id="ARBA00023163"/>
    </source>
</evidence>
<dbReference type="SMART" id="SM00346">
    <property type="entry name" value="HTH_ICLR"/>
    <property type="match status" value="1"/>
</dbReference>
<feature type="compositionally biased region" description="Polar residues" evidence="4">
    <location>
        <begin position="1"/>
        <end position="13"/>
    </location>
</feature>
<reference evidence="7 8" key="1">
    <citation type="submission" date="2020-07" db="EMBL/GenBank/DDBJ databases">
        <title>Sequencing the genomes of 1000 actinobacteria strains.</title>
        <authorList>
            <person name="Klenk H.-P."/>
        </authorList>
    </citation>
    <scope>NUCLEOTIDE SEQUENCE [LARGE SCALE GENOMIC DNA]</scope>
    <source>
        <strain evidence="7 8">DSM 15475</strain>
    </source>
</reference>